<dbReference type="PANTHER" id="PTHR18952:SF227">
    <property type="entry name" value="CARBONIC ANHYDRASE 13-RELATED"/>
    <property type="match status" value="1"/>
</dbReference>
<sequence length="300" mass="34853">MNISLPDFLIMCGSLLLIALLILEIVDWTKLLAPLTNNHPTQIPRDNSTHKDEARTIIFHEQVVNEYCMNIITHDAVVMELSKPLNWHGYSSHPMSMTMKNNKNTIVIYGVWPEDSVPVIKGGPLMNSHKFHSISFHWGENDNVGCGHTIDNVKYPLQIQLIHINKDIDSLNSYFISKNNNNKYNDNNNISIVTYLFKIRDNDNSQLEPIVRSLCRVVEPESQVYIKPFQLDSLFSTFENKFYSYCGNLIQPLFNESVTWIVNPESMNISARQMKEFRKIYSHTLQQTQDTQNLDIYYYE</sequence>
<evidence type="ECO:0000313" key="4">
    <source>
        <dbReference type="Proteomes" id="UP000639338"/>
    </source>
</evidence>
<dbReference type="AlphaFoldDB" id="A0A834Y081"/>
<keyword evidence="4" id="KW-1185">Reference proteome</keyword>
<dbReference type="PROSITE" id="PS51144">
    <property type="entry name" value="ALPHA_CA_2"/>
    <property type="match status" value="1"/>
</dbReference>
<dbReference type="OrthoDB" id="429145at2759"/>
<dbReference type="GO" id="GO:0004089">
    <property type="term" value="F:carbonate dehydratase activity"/>
    <property type="evidence" value="ECO:0007669"/>
    <property type="project" value="InterPro"/>
</dbReference>
<evidence type="ECO:0000313" key="3">
    <source>
        <dbReference type="EMBL" id="KAF7995556.1"/>
    </source>
</evidence>
<protein>
    <recommendedName>
        <fullName evidence="2">Alpha-carbonic anhydrase domain-containing protein</fullName>
    </recommendedName>
</protein>
<name>A0A834Y081_APHGI</name>
<organism evidence="3 4">
    <name type="scientific">Aphidius gifuensis</name>
    <name type="common">Parasitoid wasp</name>
    <dbReference type="NCBI Taxonomy" id="684658"/>
    <lineage>
        <taxon>Eukaryota</taxon>
        <taxon>Metazoa</taxon>
        <taxon>Ecdysozoa</taxon>
        <taxon>Arthropoda</taxon>
        <taxon>Hexapoda</taxon>
        <taxon>Insecta</taxon>
        <taxon>Pterygota</taxon>
        <taxon>Neoptera</taxon>
        <taxon>Endopterygota</taxon>
        <taxon>Hymenoptera</taxon>
        <taxon>Apocrita</taxon>
        <taxon>Ichneumonoidea</taxon>
        <taxon>Braconidae</taxon>
        <taxon>Aphidiinae</taxon>
        <taxon>Aphidius</taxon>
    </lineage>
</organism>
<dbReference type="GO" id="GO:0005737">
    <property type="term" value="C:cytoplasm"/>
    <property type="evidence" value="ECO:0007669"/>
    <property type="project" value="TreeGrafter"/>
</dbReference>
<proteinExistence type="inferred from homology"/>
<dbReference type="InterPro" id="IPR036398">
    <property type="entry name" value="CA_dom_sf"/>
</dbReference>
<dbReference type="GO" id="GO:0008270">
    <property type="term" value="F:zinc ion binding"/>
    <property type="evidence" value="ECO:0007669"/>
    <property type="project" value="InterPro"/>
</dbReference>
<dbReference type="Pfam" id="PF00194">
    <property type="entry name" value="Carb_anhydrase"/>
    <property type="match status" value="1"/>
</dbReference>
<feature type="domain" description="Alpha-carbonic anhydrase" evidence="2">
    <location>
        <begin position="46"/>
        <end position="300"/>
    </location>
</feature>
<accession>A0A834Y081</accession>
<gene>
    <name evidence="3" type="ORF">HCN44_006663</name>
</gene>
<evidence type="ECO:0000256" key="1">
    <source>
        <dbReference type="ARBA" id="ARBA00010718"/>
    </source>
</evidence>
<dbReference type="SUPFAM" id="SSF51069">
    <property type="entry name" value="Carbonic anhydrase"/>
    <property type="match status" value="1"/>
</dbReference>
<dbReference type="PANTHER" id="PTHR18952">
    <property type="entry name" value="CARBONIC ANHYDRASE"/>
    <property type="match status" value="1"/>
</dbReference>
<dbReference type="Gene3D" id="3.10.200.10">
    <property type="entry name" value="Alpha carbonic anhydrase"/>
    <property type="match status" value="1"/>
</dbReference>
<dbReference type="SMART" id="SM01057">
    <property type="entry name" value="Carb_anhydrase"/>
    <property type="match status" value="1"/>
</dbReference>
<comment type="similarity">
    <text evidence="1">Belongs to the alpha-carbonic anhydrase family.</text>
</comment>
<dbReference type="InterPro" id="IPR001148">
    <property type="entry name" value="CA_dom"/>
</dbReference>
<reference evidence="3 4" key="1">
    <citation type="submission" date="2020-08" db="EMBL/GenBank/DDBJ databases">
        <title>Aphidius gifuensis genome sequencing and assembly.</title>
        <authorList>
            <person name="Du Z."/>
        </authorList>
    </citation>
    <scope>NUCLEOTIDE SEQUENCE [LARGE SCALE GENOMIC DNA]</scope>
    <source>
        <strain evidence="3">YNYX2018</strain>
        <tissue evidence="3">Adults</tissue>
    </source>
</reference>
<comment type="caution">
    <text evidence="3">The sequence shown here is derived from an EMBL/GenBank/DDBJ whole genome shotgun (WGS) entry which is preliminary data.</text>
</comment>
<dbReference type="EMBL" id="JACMRX010000002">
    <property type="protein sequence ID" value="KAF7995556.1"/>
    <property type="molecule type" value="Genomic_DNA"/>
</dbReference>
<evidence type="ECO:0000259" key="2">
    <source>
        <dbReference type="PROSITE" id="PS51144"/>
    </source>
</evidence>
<dbReference type="InterPro" id="IPR023561">
    <property type="entry name" value="Carbonic_anhydrase_a-class"/>
</dbReference>
<dbReference type="Proteomes" id="UP000639338">
    <property type="component" value="Unassembled WGS sequence"/>
</dbReference>